<dbReference type="PANTHER" id="PTHR43884:SF20">
    <property type="entry name" value="ACYL-COA DEHYDROGENASE FADE28"/>
    <property type="match status" value="1"/>
</dbReference>
<dbReference type="Pfam" id="PF00441">
    <property type="entry name" value="Acyl-CoA_dh_1"/>
    <property type="match status" value="1"/>
</dbReference>
<proteinExistence type="inferred from homology"/>
<protein>
    <submittedName>
        <fullName evidence="9">Acyl-CoA dehydrogenase</fullName>
    </submittedName>
</protein>
<dbReference type="Gene3D" id="1.20.140.10">
    <property type="entry name" value="Butyryl-CoA Dehydrogenase, subunit A, domain 3"/>
    <property type="match status" value="1"/>
</dbReference>
<organism evidence="9 10">
    <name type="scientific">Mycolicibacterium smegmatis (strain ATCC 700084 / mc(2)155)</name>
    <name type="common">Mycobacterium smegmatis</name>
    <dbReference type="NCBI Taxonomy" id="246196"/>
    <lineage>
        <taxon>Bacteria</taxon>
        <taxon>Bacillati</taxon>
        <taxon>Actinomycetota</taxon>
        <taxon>Actinomycetes</taxon>
        <taxon>Mycobacteriales</taxon>
        <taxon>Mycobacteriaceae</taxon>
        <taxon>Mycolicibacterium</taxon>
    </lineage>
</organism>
<dbReference type="EMBL" id="CP001663">
    <property type="protein sequence ID" value="AFP39776.1"/>
    <property type="molecule type" value="Genomic_DNA"/>
</dbReference>
<gene>
    <name evidence="9" type="ordered locus">MSMEI_3313</name>
</gene>
<feature type="domain" description="Acyl-CoA dehydrogenase/oxidase C-terminal" evidence="7">
    <location>
        <begin position="205"/>
        <end position="323"/>
    </location>
</feature>
<reference evidence="9 10" key="1">
    <citation type="journal article" date="2007" name="Genome Biol.">
        <title>Interrupted coding sequences in Mycobacterium smegmatis: authentic mutations or sequencing errors?</title>
        <authorList>
            <person name="Deshayes C."/>
            <person name="Perrodou E."/>
            <person name="Gallien S."/>
            <person name="Euphrasie D."/>
            <person name="Schaeffer C."/>
            <person name="Van-Dorsselaer A."/>
            <person name="Poch O."/>
            <person name="Lecompte O."/>
            <person name="Reyrat J.M."/>
        </authorList>
    </citation>
    <scope>NUCLEOTIDE SEQUENCE [LARGE SCALE GENOMIC DNA]</scope>
    <source>
        <strain evidence="10">ATCC 700084 / mc(2)155</strain>
    </source>
</reference>
<keyword evidence="3" id="KW-0285">Flavoprotein</keyword>
<evidence type="ECO:0000259" key="8">
    <source>
        <dbReference type="Pfam" id="PF02771"/>
    </source>
</evidence>
<dbReference type="GO" id="GO:0050660">
    <property type="term" value="F:flavin adenine dinucleotide binding"/>
    <property type="evidence" value="ECO:0007669"/>
    <property type="project" value="InterPro"/>
</dbReference>
<evidence type="ECO:0000256" key="5">
    <source>
        <dbReference type="ARBA" id="ARBA00023002"/>
    </source>
</evidence>
<reference evidence="9 10" key="2">
    <citation type="journal article" date="2009" name="Genome Res.">
        <title>Ortho-proteogenomics: multiple proteomes investigation through orthology and a new MS-based protocol.</title>
        <authorList>
            <person name="Gallien S."/>
            <person name="Perrodou E."/>
            <person name="Carapito C."/>
            <person name="Deshayes C."/>
            <person name="Reyrat J.M."/>
            <person name="Van Dorsselaer A."/>
            <person name="Poch O."/>
            <person name="Schaeffer C."/>
            <person name="Lecompte O."/>
        </authorList>
    </citation>
    <scope>NUCLEOTIDE SEQUENCE [LARGE SCALE GENOMIC DNA]</scope>
    <source>
        <strain evidence="10">ATCC 700084 / mc(2)155</strain>
    </source>
</reference>
<keyword evidence="4" id="KW-0274">FAD</keyword>
<name>I7G9C7_MYCS2</name>
<feature type="region of interest" description="Disordered" evidence="6">
    <location>
        <begin position="1"/>
        <end position="25"/>
    </location>
</feature>
<evidence type="ECO:0000259" key="7">
    <source>
        <dbReference type="Pfam" id="PF00441"/>
    </source>
</evidence>
<dbReference type="PATRIC" id="fig|246196.56.peg.3403"/>
<dbReference type="Gene3D" id="1.10.540.10">
    <property type="entry name" value="Acyl-CoA dehydrogenase/oxidase, N-terminal domain"/>
    <property type="match status" value="1"/>
</dbReference>
<evidence type="ECO:0000256" key="1">
    <source>
        <dbReference type="ARBA" id="ARBA00001974"/>
    </source>
</evidence>
<dbReference type="PANTHER" id="PTHR43884">
    <property type="entry name" value="ACYL-COA DEHYDROGENASE"/>
    <property type="match status" value="1"/>
</dbReference>
<dbReference type="SUPFAM" id="SSF56645">
    <property type="entry name" value="Acyl-CoA dehydrogenase NM domain-like"/>
    <property type="match status" value="1"/>
</dbReference>
<evidence type="ECO:0000256" key="2">
    <source>
        <dbReference type="ARBA" id="ARBA00009347"/>
    </source>
</evidence>
<dbReference type="AlphaFoldDB" id="I7G9C7"/>
<evidence type="ECO:0000313" key="9">
    <source>
        <dbReference type="EMBL" id="AFP39776.1"/>
    </source>
</evidence>
<dbReference type="InterPro" id="IPR009075">
    <property type="entry name" value="AcylCo_DH/oxidase_C"/>
</dbReference>
<dbReference type="SUPFAM" id="SSF47203">
    <property type="entry name" value="Acyl-CoA dehydrogenase C-terminal domain-like"/>
    <property type="match status" value="1"/>
</dbReference>
<evidence type="ECO:0000256" key="6">
    <source>
        <dbReference type="SAM" id="MobiDB-lite"/>
    </source>
</evidence>
<comment type="cofactor">
    <cofactor evidence="1">
        <name>FAD</name>
        <dbReference type="ChEBI" id="CHEBI:57692"/>
    </cofactor>
</comment>
<dbReference type="InterPro" id="IPR037069">
    <property type="entry name" value="AcylCoA_DH/ox_N_sf"/>
</dbReference>
<feature type="domain" description="Acyl-CoA dehydrogenase/oxidase N-terminal" evidence="8">
    <location>
        <begin position="37"/>
        <end position="105"/>
    </location>
</feature>
<comment type="similarity">
    <text evidence="2">Belongs to the acyl-CoA dehydrogenase family.</text>
</comment>
<dbReference type="GO" id="GO:0003995">
    <property type="term" value="F:acyl-CoA dehydrogenase activity"/>
    <property type="evidence" value="ECO:0007669"/>
    <property type="project" value="TreeGrafter"/>
</dbReference>
<dbReference type="InterPro" id="IPR009100">
    <property type="entry name" value="AcylCoA_DH/oxidase_NM_dom_sf"/>
</dbReference>
<accession>I7G9C7</accession>
<evidence type="ECO:0000256" key="3">
    <source>
        <dbReference type="ARBA" id="ARBA00022630"/>
    </source>
</evidence>
<feature type="compositionally biased region" description="Basic residues" evidence="6">
    <location>
        <begin position="11"/>
        <end position="24"/>
    </location>
</feature>
<dbReference type="Proteomes" id="UP000006158">
    <property type="component" value="Chromosome"/>
</dbReference>
<keyword evidence="5" id="KW-0560">Oxidoreductase</keyword>
<dbReference type="Pfam" id="PF02771">
    <property type="entry name" value="Acyl-CoA_dh_N"/>
    <property type="match status" value="1"/>
</dbReference>
<evidence type="ECO:0000256" key="4">
    <source>
        <dbReference type="ARBA" id="ARBA00022827"/>
    </source>
</evidence>
<dbReference type="KEGG" id="msg:MSMEI_3313"/>
<dbReference type="InterPro" id="IPR036250">
    <property type="entry name" value="AcylCo_DH-like_C"/>
</dbReference>
<dbReference type="InterPro" id="IPR013786">
    <property type="entry name" value="AcylCoA_DH/ox_N"/>
</dbReference>
<evidence type="ECO:0000313" key="10">
    <source>
        <dbReference type="Proteomes" id="UP000006158"/>
    </source>
</evidence>
<sequence>MGNRAKAGFHVARRHKRGSRRRGRERIGVAMTTLESMVDRDLQSLIDSVLANHDCRDDRKLWQTLGELGLADLTQSEDRGGSGACWPEAAALARALARRGCRLEVSESDLVAGWLLERAAAPPRQALRVVLFDDEHTTVPTASGLVERVAVVGHDGEEYHVSDVPVTDIGGDRDGDLHRDEDRRDRHLITRETFELARTRRSLVRAIQISATLETIAELAIEYAQTREQFGRPIGKQQAVQQMIAIIAGESALARAATDAAVLAVSDDATPASQVAAMVAVARSCCGHAVDPVVRNAHQVIGAIGTTREHRLHVFTSAALALRAQDRTTREWDAAVLDLTIQAQPLSDLDLMPVRTR</sequence>